<evidence type="ECO:0000313" key="13">
    <source>
        <dbReference type="Proteomes" id="UP000807716"/>
    </source>
</evidence>
<keyword evidence="6" id="KW-0269">Exonuclease</keyword>
<dbReference type="GO" id="GO:0004527">
    <property type="term" value="F:exonuclease activity"/>
    <property type="evidence" value="ECO:0007669"/>
    <property type="project" value="UniProtKB-KW"/>
</dbReference>
<dbReference type="GO" id="GO:0017005">
    <property type="term" value="F:3'-tyrosyl-DNA phosphodiesterase activity"/>
    <property type="evidence" value="ECO:0007669"/>
    <property type="project" value="TreeGrafter"/>
</dbReference>
<dbReference type="OrthoDB" id="47785at2759"/>
<dbReference type="AlphaFoldDB" id="A0A9P6Q576"/>
<keyword evidence="4" id="KW-0227">DNA damage</keyword>
<dbReference type="Pfam" id="PF06087">
    <property type="entry name" value="Tyr-DNA_phospho"/>
    <property type="match status" value="1"/>
</dbReference>
<evidence type="ECO:0000256" key="5">
    <source>
        <dbReference type="ARBA" id="ARBA00022801"/>
    </source>
</evidence>
<dbReference type="GO" id="GO:0003697">
    <property type="term" value="F:single-stranded DNA binding"/>
    <property type="evidence" value="ECO:0007669"/>
    <property type="project" value="TreeGrafter"/>
</dbReference>
<comment type="similarity">
    <text evidence="2">Belongs to the tyrosyl-DNA phosphodiesterase family.</text>
</comment>
<evidence type="ECO:0000256" key="9">
    <source>
        <dbReference type="PIRSR" id="PIRSR610347-1"/>
    </source>
</evidence>
<feature type="site" description="Interaction with DNA" evidence="11">
    <location>
        <position position="224"/>
    </location>
</feature>
<feature type="active site" description="Proton donor/acceptor" evidence="9">
    <location>
        <position position="197"/>
    </location>
</feature>
<proteinExistence type="inferred from homology"/>
<evidence type="ECO:0000256" key="8">
    <source>
        <dbReference type="ARBA" id="ARBA00023242"/>
    </source>
</evidence>
<accession>A0A9P6Q576</accession>
<dbReference type="EMBL" id="JAAAJB010000276">
    <property type="protein sequence ID" value="KAG0259665.1"/>
    <property type="molecule type" value="Genomic_DNA"/>
</dbReference>
<keyword evidence="7" id="KW-0234">DNA repair</keyword>
<keyword evidence="5" id="KW-0378">Hydrolase</keyword>
<dbReference type="PANTHER" id="PTHR12415">
    <property type="entry name" value="TYROSYL-DNA PHOSPHODIESTERASE 1"/>
    <property type="match status" value="1"/>
</dbReference>
<reference evidence="12" key="1">
    <citation type="journal article" date="2020" name="Fungal Divers.">
        <title>Resolving the Mortierellaceae phylogeny through synthesis of multi-gene phylogenetics and phylogenomics.</title>
        <authorList>
            <person name="Vandepol N."/>
            <person name="Liber J."/>
            <person name="Desiro A."/>
            <person name="Na H."/>
            <person name="Kennedy M."/>
            <person name="Barry K."/>
            <person name="Grigoriev I.V."/>
            <person name="Miller A.N."/>
            <person name="O'Donnell K."/>
            <person name="Stajich J.E."/>
            <person name="Bonito G."/>
        </authorList>
    </citation>
    <scope>NUCLEOTIDE SEQUENCE</scope>
    <source>
        <strain evidence="12">BC1065</strain>
    </source>
</reference>
<dbReference type="SUPFAM" id="SSF56024">
    <property type="entry name" value="Phospholipase D/nuclease"/>
    <property type="match status" value="2"/>
</dbReference>
<dbReference type="GO" id="GO:0005634">
    <property type="term" value="C:nucleus"/>
    <property type="evidence" value="ECO:0007669"/>
    <property type="project" value="UniProtKB-SubCell"/>
</dbReference>
<evidence type="ECO:0000256" key="11">
    <source>
        <dbReference type="PIRSR" id="PIRSR610347-3"/>
    </source>
</evidence>
<dbReference type="Proteomes" id="UP000807716">
    <property type="component" value="Unassembled WGS sequence"/>
</dbReference>
<evidence type="ECO:0000256" key="4">
    <source>
        <dbReference type="ARBA" id="ARBA00022763"/>
    </source>
</evidence>
<sequence length="333" mass="38096">MQFVIHTANLIARDWRNKTQGVFSTGILHKKASEHLHSTCAFERDLQDYLSRYQNMVMTARVSQFDFSGVKGVLVASVPGSFSGQERNRWGHMRLRSVLRQQVELSQEARERSKIIIQISSIGSLGPEATDWLRGEFEVSLNAHRNQTYGGRGSGELAIVYPTVENTKAYEKQAHYLQALLHKWKADESGRERAMPHIKTFTRLNSQSDGDYLSWILLTSANLSKPAWGFLTKKGSLDIKSYELGVLLYPSLFEPPHDSAWEEGSKTVMINSTQRCPQPVVDMSRYADKVLTVVPIRLPYDLPLTPYDRYRDHVWLSDKWFPGLDDYGKELQK</sequence>
<feature type="binding site" evidence="10">
    <location>
        <position position="199"/>
    </location>
    <ligand>
        <name>substrate</name>
    </ligand>
</feature>
<organism evidence="12 13">
    <name type="scientific">Actinomortierella ambigua</name>
    <dbReference type="NCBI Taxonomy" id="1343610"/>
    <lineage>
        <taxon>Eukaryota</taxon>
        <taxon>Fungi</taxon>
        <taxon>Fungi incertae sedis</taxon>
        <taxon>Mucoromycota</taxon>
        <taxon>Mortierellomycotina</taxon>
        <taxon>Mortierellomycetes</taxon>
        <taxon>Mortierellales</taxon>
        <taxon>Mortierellaceae</taxon>
        <taxon>Actinomortierella</taxon>
    </lineage>
</organism>
<keyword evidence="3" id="KW-0540">Nuclease</keyword>
<comment type="caution">
    <text evidence="12">The sequence shown here is derived from an EMBL/GenBank/DDBJ whole genome shotgun (WGS) entry which is preliminary data.</text>
</comment>
<evidence type="ECO:0000256" key="2">
    <source>
        <dbReference type="ARBA" id="ARBA00010205"/>
    </source>
</evidence>
<evidence type="ECO:0000256" key="7">
    <source>
        <dbReference type="ARBA" id="ARBA00023204"/>
    </source>
</evidence>
<dbReference type="PANTHER" id="PTHR12415:SF0">
    <property type="entry name" value="TYROSYL-DNA PHOSPHODIESTERASE 1"/>
    <property type="match status" value="1"/>
</dbReference>
<protein>
    <recommendedName>
        <fullName evidence="14">Tyrosyl-DNA phosphodiesterase</fullName>
    </recommendedName>
</protein>
<evidence type="ECO:0000256" key="6">
    <source>
        <dbReference type="ARBA" id="ARBA00022839"/>
    </source>
</evidence>
<dbReference type="GO" id="GO:0003690">
    <property type="term" value="F:double-stranded DNA binding"/>
    <property type="evidence" value="ECO:0007669"/>
    <property type="project" value="TreeGrafter"/>
</dbReference>
<evidence type="ECO:0000256" key="3">
    <source>
        <dbReference type="ARBA" id="ARBA00022722"/>
    </source>
</evidence>
<keyword evidence="13" id="KW-1185">Reference proteome</keyword>
<dbReference type="GO" id="GO:0006281">
    <property type="term" value="P:DNA repair"/>
    <property type="evidence" value="ECO:0007669"/>
    <property type="project" value="UniProtKB-KW"/>
</dbReference>
<evidence type="ECO:0000313" key="12">
    <source>
        <dbReference type="EMBL" id="KAG0259665.1"/>
    </source>
</evidence>
<dbReference type="Gene3D" id="3.30.870.10">
    <property type="entry name" value="Endonuclease Chain A"/>
    <property type="match status" value="3"/>
</dbReference>
<evidence type="ECO:0000256" key="1">
    <source>
        <dbReference type="ARBA" id="ARBA00004123"/>
    </source>
</evidence>
<dbReference type="InterPro" id="IPR010347">
    <property type="entry name" value="Tdp1"/>
</dbReference>
<evidence type="ECO:0000256" key="10">
    <source>
        <dbReference type="PIRSR" id="PIRSR610347-2"/>
    </source>
</evidence>
<gene>
    <name evidence="12" type="ORF">DFQ27_003949</name>
</gene>
<keyword evidence="8" id="KW-0539">Nucleus</keyword>
<evidence type="ECO:0008006" key="14">
    <source>
        <dbReference type="Google" id="ProtNLM"/>
    </source>
</evidence>
<name>A0A9P6Q576_9FUNG</name>
<comment type="subcellular location">
    <subcellularLocation>
        <location evidence="1">Nucleus</location>
    </subcellularLocation>
</comment>